<protein>
    <submittedName>
        <fullName evidence="2">Glycosyl transferase family 2</fullName>
    </submittedName>
</protein>
<dbReference type="PANTHER" id="PTHR43685">
    <property type="entry name" value="GLYCOSYLTRANSFERASE"/>
    <property type="match status" value="1"/>
</dbReference>
<sequence>MTTLPTTQPRETRRHDLLVDYAAVARARGPRATAMTALRQRSVQMRDILSYVATGDQLVWPALRDSLRGGERPALDPVWAANLAYVVGLQNVEAQDTPDAIALYDEVLRELPDNPQRLEQRRTYVELLLRHGDAPRARGALETMPELRELEDDYLWIDTLNPAVCGTTDRAADWLELVQQRFTRHGLEAPTLSPGAPTPLDALRATPEDVVDGPLVSVVMTTYRPDHTLLHSVRSILGQSWRNLEILLVDDASPEEHADVLQRAVDLAGGRLRLLRQPVNQGTYAARNAALPHVRGEFVTGQDSDDWSHPRRLERQVRPMLEDGAVTSTRSRALTMSEQLVNVRPGQTPSRANVSSLMYRRSVLDVVGGYDHSRMGADSEFMERLSDATAPTLEVAEPLAVVRVVPASLSRGDFGAKWRHEARRSYVSAYRRWHSDADLTRDGHLPREPRPFPLPRRFAPTPPVHDTYDVVFASEWRRFGGPQKSMVEEIKALRAAGMRVGVMQLAATRFISLNAGRHCRPLQDMLNRGDVEEVFLDDDVTARLLVVRYPPVLQFLPHVTPRVRAERLIVLANQAPAERDGSDIRYNVDDCRAHAEQLFGRTALWVPQGPTVRGALAPLLPTEELASFDMPGIIDVEEWWTERESWRSDRPVVGRHSRDDPMKWPGDQATVRTVYPTDGSVDVRVMGGGESLVSVLGDVPRSWVVFPHNYMDVRTFLASLDFFVYYQHPQAYDAFGRSTLEAIATGCVAVLPPHLEATFGPAAVYASEEEAATRVRELYADPAAYRARSTAARAYVDEQFGPRRYAGLVASLLEQDALL</sequence>
<dbReference type="Gene3D" id="3.40.50.2000">
    <property type="entry name" value="Glycogen Phosphorylase B"/>
    <property type="match status" value="1"/>
</dbReference>
<evidence type="ECO:0000313" key="2">
    <source>
        <dbReference type="EMBL" id="SSA43218.1"/>
    </source>
</evidence>
<dbReference type="InterPro" id="IPR050834">
    <property type="entry name" value="Glycosyltransf_2"/>
</dbReference>
<dbReference type="PANTHER" id="PTHR43685:SF11">
    <property type="entry name" value="GLYCOSYLTRANSFERASE TAGX-RELATED"/>
    <property type="match status" value="1"/>
</dbReference>
<dbReference type="GO" id="GO:0016740">
    <property type="term" value="F:transferase activity"/>
    <property type="evidence" value="ECO:0007669"/>
    <property type="project" value="UniProtKB-KW"/>
</dbReference>
<dbReference type="Proteomes" id="UP000250222">
    <property type="component" value="Unassembled WGS sequence"/>
</dbReference>
<keyword evidence="3" id="KW-1185">Reference proteome</keyword>
<dbReference type="RefSeq" id="WP_146237528.1">
    <property type="nucleotide sequence ID" value="NZ_QKLZ01000007.1"/>
</dbReference>
<keyword evidence="2" id="KW-0808">Transferase</keyword>
<reference evidence="2 3" key="1">
    <citation type="submission" date="2016-10" db="EMBL/GenBank/DDBJ databases">
        <authorList>
            <person name="Cai Z."/>
        </authorList>
    </citation>
    <scope>NUCLEOTIDE SEQUENCE [LARGE SCALE GENOMIC DNA]</scope>
    <source>
        <strain evidence="2 3">CGMCC 1.10826</strain>
    </source>
</reference>
<organism evidence="2 3">
    <name type="scientific">Georgenia satyanarayanai</name>
    <dbReference type="NCBI Taxonomy" id="860221"/>
    <lineage>
        <taxon>Bacteria</taxon>
        <taxon>Bacillati</taxon>
        <taxon>Actinomycetota</taxon>
        <taxon>Actinomycetes</taxon>
        <taxon>Micrococcales</taxon>
        <taxon>Bogoriellaceae</taxon>
        <taxon>Georgenia</taxon>
    </lineage>
</organism>
<dbReference type="InterPro" id="IPR029044">
    <property type="entry name" value="Nucleotide-diphossugar_trans"/>
</dbReference>
<evidence type="ECO:0000259" key="1">
    <source>
        <dbReference type="Pfam" id="PF00535"/>
    </source>
</evidence>
<gene>
    <name evidence="2" type="ORF">SAMN05216184_107116</name>
</gene>
<dbReference type="SUPFAM" id="SSF53448">
    <property type="entry name" value="Nucleotide-diphospho-sugar transferases"/>
    <property type="match status" value="1"/>
</dbReference>
<feature type="domain" description="Glycosyltransferase 2-like" evidence="1">
    <location>
        <begin position="217"/>
        <end position="330"/>
    </location>
</feature>
<dbReference type="SUPFAM" id="SSF53756">
    <property type="entry name" value="UDP-Glycosyltransferase/glycogen phosphorylase"/>
    <property type="match status" value="1"/>
</dbReference>
<dbReference type="AlphaFoldDB" id="A0A2Y9AIX4"/>
<dbReference type="InterPro" id="IPR001173">
    <property type="entry name" value="Glyco_trans_2-like"/>
</dbReference>
<name>A0A2Y9AIX4_9MICO</name>
<evidence type="ECO:0000313" key="3">
    <source>
        <dbReference type="Proteomes" id="UP000250222"/>
    </source>
</evidence>
<dbReference type="EMBL" id="UETB01000007">
    <property type="protein sequence ID" value="SSA43218.1"/>
    <property type="molecule type" value="Genomic_DNA"/>
</dbReference>
<accession>A0A2Y9AIX4</accession>
<dbReference type="CDD" id="cd00761">
    <property type="entry name" value="Glyco_tranf_GTA_type"/>
    <property type="match status" value="1"/>
</dbReference>
<dbReference type="OrthoDB" id="8549922at2"/>
<dbReference type="Pfam" id="PF00535">
    <property type="entry name" value="Glycos_transf_2"/>
    <property type="match status" value="1"/>
</dbReference>
<dbReference type="Gene3D" id="3.90.550.10">
    <property type="entry name" value="Spore Coat Polysaccharide Biosynthesis Protein SpsA, Chain A"/>
    <property type="match status" value="1"/>
</dbReference>
<proteinExistence type="predicted"/>